<gene>
    <name evidence="1" type="ORF">GCM10010833_33650</name>
</gene>
<name>A0ABQ1JSG3_9SPHN</name>
<reference evidence="2" key="1">
    <citation type="journal article" date="2019" name="Int. J. Syst. Evol. Microbiol.">
        <title>The Global Catalogue of Microorganisms (GCM) 10K type strain sequencing project: providing services to taxonomists for standard genome sequencing and annotation.</title>
        <authorList>
            <consortium name="The Broad Institute Genomics Platform"/>
            <consortium name="The Broad Institute Genome Sequencing Center for Infectious Disease"/>
            <person name="Wu L."/>
            <person name="Ma J."/>
        </authorList>
    </citation>
    <scope>NUCLEOTIDE SEQUENCE [LARGE SCALE GENOMIC DNA]</scope>
    <source>
        <strain evidence="2">CGMCC 1.12851</strain>
    </source>
</reference>
<dbReference type="Gene3D" id="3.40.50.2000">
    <property type="entry name" value="Glycogen Phosphorylase B"/>
    <property type="match status" value="1"/>
</dbReference>
<proteinExistence type="predicted"/>
<comment type="caution">
    <text evidence="1">The sequence shown here is derived from an EMBL/GenBank/DDBJ whole genome shotgun (WGS) entry which is preliminary data.</text>
</comment>
<dbReference type="Proteomes" id="UP000614261">
    <property type="component" value="Unassembled WGS sequence"/>
</dbReference>
<organism evidence="1 2">
    <name type="scientific">Blastomonas aquatica</name>
    <dbReference type="NCBI Taxonomy" id="1510276"/>
    <lineage>
        <taxon>Bacteria</taxon>
        <taxon>Pseudomonadati</taxon>
        <taxon>Pseudomonadota</taxon>
        <taxon>Alphaproteobacteria</taxon>
        <taxon>Sphingomonadales</taxon>
        <taxon>Sphingomonadaceae</taxon>
        <taxon>Blastomonas</taxon>
    </lineage>
</organism>
<accession>A0ABQ1JSG3</accession>
<dbReference type="SUPFAM" id="SSF53756">
    <property type="entry name" value="UDP-Glycosyltransferase/glycogen phosphorylase"/>
    <property type="match status" value="1"/>
</dbReference>
<evidence type="ECO:0008006" key="3">
    <source>
        <dbReference type="Google" id="ProtNLM"/>
    </source>
</evidence>
<dbReference type="EMBL" id="BMGD01000008">
    <property type="protein sequence ID" value="GGB75666.1"/>
    <property type="molecule type" value="Genomic_DNA"/>
</dbReference>
<sequence length="309" mass="33964">MLDRAKLTLKAVAFSGGLSQHLAGCNVIMARNLEQLAIARRVARGRPIVYECLDIHRSLVGSSAASRAVQAVEALLLPYVDLLLTSSPAFVSNHFGKRPLQAKIRLVENKLLINEGFVPEFAPLAPGEPLQIGWFGMLRCRKTLEFLTRLVRSSNGRIEVLIAGKPSPAELPDLATQVETVAGMRFTGPYRYDELPDLYGQCHFAWTIDWFEEGLNSSWLLPNRLYEALAHGAIPIALADVEVGRWLEARGAGLLVSEPEHAENRLLDLTIGELAAMQNQLRSISRDELVADDRDCVALVHDIAGAGIQ</sequence>
<evidence type="ECO:0000313" key="2">
    <source>
        <dbReference type="Proteomes" id="UP000614261"/>
    </source>
</evidence>
<protein>
    <recommendedName>
        <fullName evidence="3">Glycosyl transferase family 1 domain-containing protein</fullName>
    </recommendedName>
</protein>
<evidence type="ECO:0000313" key="1">
    <source>
        <dbReference type="EMBL" id="GGB75666.1"/>
    </source>
</evidence>
<keyword evidence="2" id="KW-1185">Reference proteome</keyword>